<name>A0A1G5RY03_9FIRM</name>
<dbReference type="OrthoDB" id="9809406at2"/>
<protein>
    <submittedName>
        <fullName evidence="2">Copper amine oxidase N-terminal domain-containing protein</fullName>
    </submittedName>
</protein>
<dbReference type="AlphaFoldDB" id="A0A1G5RY03"/>
<dbReference type="InterPro" id="IPR012854">
    <property type="entry name" value="Cu_amine_oxidase-like_N"/>
</dbReference>
<gene>
    <name evidence="2" type="ORF">SAMN03080599_01155</name>
</gene>
<dbReference type="EMBL" id="FMWL01000004">
    <property type="protein sequence ID" value="SCZ78209.1"/>
    <property type="molecule type" value="Genomic_DNA"/>
</dbReference>
<evidence type="ECO:0000259" key="1">
    <source>
        <dbReference type="SMART" id="SM00909"/>
    </source>
</evidence>
<sequence length="403" mass="44368">MRRVWFIVAMTLLMMGFAAGFIVSGGADTSEMIRVYRNLIQVQVNGSPVTMDNFLYNKRTYVPMREVAELLGKDVRWNAYTKTAGIDDMVYEGEALAALLPSETGYTWIYSGFAEYGHTMTLDRIEAAANRRTYVVSGEIEDSSGGEATFDRSLQLSYVLQGNAMVQVLAAPRMLDSRFDRLTLTETPLVAGTTWTETLTDRTGRWTKLDAIIEKVEVVDGKKQYTIRHQEVGTSYYELRVIREGAGVIAFEKLLQLTDEAFPVSYSLYMGGQLTEVSLTLYFATPNADGLLPESRTMLVADGAVAKAAVMGLIWGPQSDNLRPTIPDGTRLLGVSIADGICTVDFSREFVDNHPGGSAGEIMTLSSILETLKQFPSIDKVQILVEGQKGATLGNVLLDKPLE</sequence>
<organism evidence="2 3">
    <name type="scientific">Acidaminobacter hydrogenoformans DSM 2784</name>
    <dbReference type="NCBI Taxonomy" id="1120920"/>
    <lineage>
        <taxon>Bacteria</taxon>
        <taxon>Bacillati</taxon>
        <taxon>Bacillota</taxon>
        <taxon>Clostridia</taxon>
        <taxon>Peptostreptococcales</taxon>
        <taxon>Acidaminobacteraceae</taxon>
        <taxon>Acidaminobacter</taxon>
    </lineage>
</organism>
<dbReference type="SMART" id="SM00909">
    <property type="entry name" value="Germane"/>
    <property type="match status" value="1"/>
</dbReference>
<dbReference type="SUPFAM" id="SSF55383">
    <property type="entry name" value="Copper amine oxidase, domain N"/>
    <property type="match status" value="1"/>
</dbReference>
<reference evidence="2 3" key="1">
    <citation type="submission" date="2016-10" db="EMBL/GenBank/DDBJ databases">
        <authorList>
            <person name="de Groot N.N."/>
        </authorList>
    </citation>
    <scope>NUCLEOTIDE SEQUENCE [LARGE SCALE GENOMIC DNA]</scope>
    <source>
        <strain evidence="2 3">DSM 2784</strain>
    </source>
</reference>
<feature type="domain" description="GerMN" evidence="1">
    <location>
        <begin position="306"/>
        <end position="394"/>
    </location>
</feature>
<dbReference type="RefSeq" id="WP_092589949.1">
    <property type="nucleotide sequence ID" value="NZ_FMWL01000004.1"/>
</dbReference>
<evidence type="ECO:0000313" key="2">
    <source>
        <dbReference type="EMBL" id="SCZ78209.1"/>
    </source>
</evidence>
<proteinExistence type="predicted"/>
<dbReference type="InterPro" id="IPR036582">
    <property type="entry name" value="Mao_N_sf"/>
</dbReference>
<dbReference type="Pfam" id="PF07833">
    <property type="entry name" value="Cu_amine_oxidN1"/>
    <property type="match status" value="1"/>
</dbReference>
<dbReference type="STRING" id="1120920.SAMN03080599_01155"/>
<evidence type="ECO:0000313" key="3">
    <source>
        <dbReference type="Proteomes" id="UP000199208"/>
    </source>
</evidence>
<keyword evidence="3" id="KW-1185">Reference proteome</keyword>
<dbReference type="InterPro" id="IPR019606">
    <property type="entry name" value="GerMN"/>
</dbReference>
<dbReference type="Proteomes" id="UP000199208">
    <property type="component" value="Unassembled WGS sequence"/>
</dbReference>
<accession>A0A1G5RY03</accession>
<dbReference type="Pfam" id="PF10646">
    <property type="entry name" value="Germane"/>
    <property type="match status" value="1"/>
</dbReference>